<dbReference type="Proteomes" id="UP000541444">
    <property type="component" value="Unassembled WGS sequence"/>
</dbReference>
<accession>A0A7J7NNH6</accession>
<evidence type="ECO:0000313" key="2">
    <source>
        <dbReference type="EMBL" id="KAF6168777.1"/>
    </source>
</evidence>
<reference evidence="2 3" key="1">
    <citation type="journal article" date="2020" name="IScience">
        <title>Genome Sequencing of the Endangered Kingdonia uniflora (Circaeasteraceae, Ranunculales) Reveals Potential Mechanisms of Evolutionary Specialization.</title>
        <authorList>
            <person name="Sun Y."/>
            <person name="Deng T."/>
            <person name="Zhang A."/>
            <person name="Moore M.J."/>
            <person name="Landis J.B."/>
            <person name="Lin N."/>
            <person name="Zhang H."/>
            <person name="Zhang X."/>
            <person name="Huang J."/>
            <person name="Zhang X."/>
            <person name="Sun H."/>
            <person name="Wang H."/>
        </authorList>
    </citation>
    <scope>NUCLEOTIDE SEQUENCE [LARGE SCALE GENOMIC DNA]</scope>
    <source>
        <strain evidence="2">TB1705</strain>
        <tissue evidence="2">Leaf</tissue>
    </source>
</reference>
<dbReference type="InterPro" id="IPR036869">
    <property type="entry name" value="J_dom_sf"/>
</dbReference>
<evidence type="ECO:0000259" key="1">
    <source>
        <dbReference type="PROSITE" id="PS50076"/>
    </source>
</evidence>
<keyword evidence="3" id="KW-1185">Reference proteome</keyword>
<dbReference type="InterPro" id="IPR001623">
    <property type="entry name" value="DnaJ_domain"/>
</dbReference>
<dbReference type="SMART" id="SM00271">
    <property type="entry name" value="DnaJ"/>
    <property type="match status" value="1"/>
</dbReference>
<organism evidence="2 3">
    <name type="scientific">Kingdonia uniflora</name>
    <dbReference type="NCBI Taxonomy" id="39325"/>
    <lineage>
        <taxon>Eukaryota</taxon>
        <taxon>Viridiplantae</taxon>
        <taxon>Streptophyta</taxon>
        <taxon>Embryophyta</taxon>
        <taxon>Tracheophyta</taxon>
        <taxon>Spermatophyta</taxon>
        <taxon>Magnoliopsida</taxon>
        <taxon>Ranunculales</taxon>
        <taxon>Circaeasteraceae</taxon>
        <taxon>Kingdonia</taxon>
    </lineage>
</organism>
<proteinExistence type="predicted"/>
<sequence length="113" mass="12983">MEYNKDGAVRSKEISEKKFAAKDIWGAKKFSLKPQKLYPRLDGLHQMLETLDVYLSPEKKIGRKSDWYKILGVSPDANDDTLRRNYRKMALILHPDKKKSIGVDGAFKILSEA</sequence>
<dbReference type="PANTHER" id="PTHR44137:SF51">
    <property type="entry name" value="MOLECULAR CHAPERONE HSP40_DNAJ FAMILY PROTEIN"/>
    <property type="match status" value="1"/>
</dbReference>
<dbReference type="AlphaFoldDB" id="A0A7J7NNH6"/>
<feature type="domain" description="J" evidence="1">
    <location>
        <begin position="66"/>
        <end position="113"/>
    </location>
</feature>
<dbReference type="CDD" id="cd06257">
    <property type="entry name" value="DnaJ"/>
    <property type="match status" value="1"/>
</dbReference>
<dbReference type="EMBL" id="JACGCM010000679">
    <property type="protein sequence ID" value="KAF6168777.1"/>
    <property type="molecule type" value="Genomic_DNA"/>
</dbReference>
<dbReference type="OrthoDB" id="10250354at2759"/>
<dbReference type="SUPFAM" id="SSF46565">
    <property type="entry name" value="Chaperone J-domain"/>
    <property type="match status" value="1"/>
</dbReference>
<evidence type="ECO:0000313" key="3">
    <source>
        <dbReference type="Proteomes" id="UP000541444"/>
    </source>
</evidence>
<comment type="caution">
    <text evidence="2">The sequence shown here is derived from an EMBL/GenBank/DDBJ whole genome shotgun (WGS) entry which is preliminary data.</text>
</comment>
<dbReference type="Gene3D" id="1.10.287.110">
    <property type="entry name" value="DnaJ domain"/>
    <property type="match status" value="1"/>
</dbReference>
<dbReference type="PROSITE" id="PS50076">
    <property type="entry name" value="DNAJ_2"/>
    <property type="match status" value="1"/>
</dbReference>
<protein>
    <recommendedName>
        <fullName evidence="1">J domain-containing protein</fullName>
    </recommendedName>
</protein>
<name>A0A7J7NNH6_9MAGN</name>
<dbReference type="PRINTS" id="PR00625">
    <property type="entry name" value="JDOMAIN"/>
</dbReference>
<dbReference type="Pfam" id="PF00226">
    <property type="entry name" value="DnaJ"/>
    <property type="match status" value="1"/>
</dbReference>
<gene>
    <name evidence="2" type="ORF">GIB67_012175</name>
</gene>
<dbReference type="PANTHER" id="PTHR44137">
    <property type="entry name" value="BNAC03G44070D PROTEIN"/>
    <property type="match status" value="1"/>
</dbReference>